<evidence type="ECO:0000313" key="2">
    <source>
        <dbReference type="Proteomes" id="UP000235145"/>
    </source>
</evidence>
<dbReference type="Proteomes" id="UP000235145">
    <property type="component" value="Unassembled WGS sequence"/>
</dbReference>
<keyword evidence="2" id="KW-1185">Reference proteome</keyword>
<reference evidence="1 2" key="1">
    <citation type="journal article" date="2017" name="Nat. Commun.">
        <title>Genome assembly with in vitro proximity ligation data and whole-genome triplication in lettuce.</title>
        <authorList>
            <person name="Reyes-Chin-Wo S."/>
            <person name="Wang Z."/>
            <person name="Yang X."/>
            <person name="Kozik A."/>
            <person name="Arikit S."/>
            <person name="Song C."/>
            <person name="Xia L."/>
            <person name="Froenicke L."/>
            <person name="Lavelle D.O."/>
            <person name="Truco M.J."/>
            <person name="Xia R."/>
            <person name="Zhu S."/>
            <person name="Xu C."/>
            <person name="Xu H."/>
            <person name="Xu X."/>
            <person name="Cox K."/>
            <person name="Korf I."/>
            <person name="Meyers B.C."/>
            <person name="Michelmore R.W."/>
        </authorList>
    </citation>
    <scope>NUCLEOTIDE SEQUENCE [LARGE SCALE GENOMIC DNA]</scope>
    <source>
        <strain evidence="2">cv. Salinas</strain>
        <tissue evidence="1">Seedlings</tissue>
    </source>
</reference>
<protein>
    <submittedName>
        <fullName evidence="1">Uncharacterized protein</fullName>
    </submittedName>
</protein>
<gene>
    <name evidence="1" type="ORF">LSAT_V11C900465860</name>
</gene>
<comment type="caution">
    <text evidence="1">The sequence shown here is derived from an EMBL/GenBank/DDBJ whole genome shotgun (WGS) entry which is preliminary data.</text>
</comment>
<sequence>MGKKIHDAPSSFVNVLGVPRMAVAWVKPEFFVPRMKDDVKENESLLLNELKRPLSLKASTTTSSLTSCCHPRPSVSSVSLSAIVVASVTPQCRDDSRHSISAKFKDEEIWVIMAPKLKYIPGLTLKEKTLKGFETHVITNSKSGGNIYVNGDLPPPPPPPPPTHNFTLLLIRSKDKLTGLSYMYRMRSLKMTLRYVNNEYVLDTPVPKIDKEIATPEELVEYNQHVDDTTKTYEMNLALAQMSRKKAGQEHYEVVKALITCKLKEEEYVCAHVHKMERHMERLEKLNVNFNNELSINMVLDS</sequence>
<name>A0A9R1UGC6_LACSA</name>
<organism evidence="1 2">
    <name type="scientific">Lactuca sativa</name>
    <name type="common">Garden lettuce</name>
    <dbReference type="NCBI Taxonomy" id="4236"/>
    <lineage>
        <taxon>Eukaryota</taxon>
        <taxon>Viridiplantae</taxon>
        <taxon>Streptophyta</taxon>
        <taxon>Embryophyta</taxon>
        <taxon>Tracheophyta</taxon>
        <taxon>Spermatophyta</taxon>
        <taxon>Magnoliopsida</taxon>
        <taxon>eudicotyledons</taxon>
        <taxon>Gunneridae</taxon>
        <taxon>Pentapetalae</taxon>
        <taxon>asterids</taxon>
        <taxon>campanulids</taxon>
        <taxon>Asterales</taxon>
        <taxon>Asteraceae</taxon>
        <taxon>Cichorioideae</taxon>
        <taxon>Cichorieae</taxon>
        <taxon>Lactucinae</taxon>
        <taxon>Lactuca</taxon>
    </lineage>
</organism>
<accession>A0A9R1UGC6</accession>
<dbReference type="AlphaFoldDB" id="A0A9R1UGC6"/>
<dbReference type="EMBL" id="NBSK02000009">
    <property type="protein sequence ID" value="KAJ0186614.1"/>
    <property type="molecule type" value="Genomic_DNA"/>
</dbReference>
<evidence type="ECO:0000313" key="1">
    <source>
        <dbReference type="EMBL" id="KAJ0186614.1"/>
    </source>
</evidence>
<proteinExistence type="predicted"/>